<evidence type="ECO:0000256" key="11">
    <source>
        <dbReference type="SAM" id="Phobius"/>
    </source>
</evidence>
<dbReference type="EMBL" id="JBBBZM010000048">
    <property type="protein sequence ID" value="KAL0636532.1"/>
    <property type="molecule type" value="Genomic_DNA"/>
</dbReference>
<evidence type="ECO:0000256" key="8">
    <source>
        <dbReference type="ARBA" id="ARBA00023288"/>
    </source>
</evidence>
<evidence type="ECO:0000256" key="10">
    <source>
        <dbReference type="SAM" id="MobiDB-lite"/>
    </source>
</evidence>
<feature type="compositionally biased region" description="Pro residues" evidence="10">
    <location>
        <begin position="409"/>
        <end position="420"/>
    </location>
</feature>
<keyword evidence="5" id="KW-0336">GPI-anchor</keyword>
<dbReference type="InterPro" id="IPR008427">
    <property type="entry name" value="Extracellular_membr_CFEM_dom"/>
</dbReference>
<evidence type="ECO:0000256" key="4">
    <source>
        <dbReference type="ARBA" id="ARBA00022525"/>
    </source>
</evidence>
<feature type="transmembrane region" description="Helical" evidence="11">
    <location>
        <begin position="193"/>
        <end position="216"/>
    </location>
</feature>
<keyword evidence="6 12" id="KW-0732">Signal</keyword>
<feature type="region of interest" description="Disordered" evidence="10">
    <location>
        <begin position="382"/>
        <end position="442"/>
    </location>
</feature>
<feature type="region of interest" description="Disordered" evidence="10">
    <location>
        <begin position="122"/>
        <end position="152"/>
    </location>
</feature>
<evidence type="ECO:0000256" key="1">
    <source>
        <dbReference type="ARBA" id="ARBA00004589"/>
    </source>
</evidence>
<keyword evidence="5" id="KW-0325">Glycoprotein</keyword>
<comment type="caution">
    <text evidence="14">The sequence shown here is derived from an EMBL/GenBank/DDBJ whole genome shotgun (WGS) entry which is preliminary data.</text>
</comment>
<protein>
    <recommendedName>
        <fullName evidence="13">CFEM domain-containing protein</fullName>
    </recommendedName>
</protein>
<keyword evidence="8" id="KW-0449">Lipoprotein</keyword>
<keyword evidence="11" id="KW-0812">Transmembrane</keyword>
<feature type="domain" description="CFEM" evidence="13">
    <location>
        <begin position="22"/>
        <end position="139"/>
    </location>
</feature>
<feature type="signal peptide" evidence="12">
    <location>
        <begin position="1"/>
        <end position="27"/>
    </location>
</feature>
<evidence type="ECO:0000256" key="5">
    <source>
        <dbReference type="ARBA" id="ARBA00022622"/>
    </source>
</evidence>
<keyword evidence="7" id="KW-1015">Disulfide bond</keyword>
<evidence type="ECO:0000256" key="2">
    <source>
        <dbReference type="ARBA" id="ARBA00004613"/>
    </source>
</evidence>
<evidence type="ECO:0000259" key="13">
    <source>
        <dbReference type="PROSITE" id="PS52012"/>
    </source>
</evidence>
<comment type="subcellular location">
    <subcellularLocation>
        <location evidence="1">Membrane</location>
        <topology evidence="1">Lipid-anchor</topology>
        <topology evidence="1">GPI-anchor</topology>
    </subcellularLocation>
    <subcellularLocation>
        <location evidence="2">Secreted</location>
    </subcellularLocation>
</comment>
<evidence type="ECO:0000313" key="15">
    <source>
        <dbReference type="Proteomes" id="UP001447188"/>
    </source>
</evidence>
<evidence type="ECO:0000256" key="6">
    <source>
        <dbReference type="ARBA" id="ARBA00022729"/>
    </source>
</evidence>
<comment type="caution">
    <text evidence="9">Lacks conserved residue(s) required for the propagation of feature annotation.</text>
</comment>
<dbReference type="Proteomes" id="UP001447188">
    <property type="component" value="Unassembled WGS sequence"/>
</dbReference>
<evidence type="ECO:0000256" key="3">
    <source>
        <dbReference type="ARBA" id="ARBA00010031"/>
    </source>
</evidence>
<proteinExistence type="inferred from homology"/>
<feature type="compositionally biased region" description="Low complexity" evidence="10">
    <location>
        <begin position="526"/>
        <end position="538"/>
    </location>
</feature>
<keyword evidence="4" id="KW-0964">Secreted</keyword>
<feature type="region of interest" description="Disordered" evidence="10">
    <location>
        <begin position="499"/>
        <end position="556"/>
    </location>
</feature>
<sequence>MSLSIRRVTSSLLVLLAVSCLVQLATALPGGLRTRQEVELPGFLGFVPSCARQCVTAGVISKGCVGDGVESCLCGGDPQGFRDSVWQCIDGNCGGRDSDFHQAAVVSVEGLCEAPISTDTQSAVTTSTQSSSRSFRSTTTASSPVLPSVTETSFTSGTVPTATITTAATAAGLEKDDAAENGKGRTGLSVQTIIGISVGSFCLLAAVVGAFVYCAMTRRRKNHRTQIQSMTLEPHSPRGGAAVVWMSINSTSNATIAGSYYSSDRRVPPIDTNVANQKLNAHRSGNISPVSPVSPIIQGFEFGEAMRQDGVIESRKTIENPQFFMAPAVIYTSASPIGTVDRMSSPMPPVHATYRIRPTSDFSIHSYDGDLPGVAISTDFPEVSSSPLNHSSTNRHTSSTITTISQPNPLIPSSPPPEYAPSPVSESSGGAGSFVISHGPPPARISRSDTLLWRRELNQAASRAVTRVLHSEQSVNEEIDAAKRRKGSIPGLERFSKRLSRDNRADEESGLVGGERSSGFWSTFGSKSSRSSRSRGSPPQNPSFMGKRSNSGVSQG</sequence>
<evidence type="ECO:0000256" key="12">
    <source>
        <dbReference type="SAM" id="SignalP"/>
    </source>
</evidence>
<feature type="compositionally biased region" description="Low complexity" evidence="10">
    <location>
        <begin position="389"/>
        <end position="408"/>
    </location>
</feature>
<keyword evidence="15" id="KW-1185">Reference proteome</keyword>
<evidence type="ECO:0000313" key="14">
    <source>
        <dbReference type="EMBL" id="KAL0636532.1"/>
    </source>
</evidence>
<comment type="similarity">
    <text evidence="3">Belongs to the RBT5 family.</text>
</comment>
<name>A0ABR3GKS8_9PEZI</name>
<dbReference type="PROSITE" id="PS51257">
    <property type="entry name" value="PROKAR_LIPOPROTEIN"/>
    <property type="match status" value="1"/>
</dbReference>
<keyword evidence="11" id="KW-1133">Transmembrane helix</keyword>
<feature type="compositionally biased region" description="Low complexity" evidence="10">
    <location>
        <begin position="122"/>
        <end position="143"/>
    </location>
</feature>
<gene>
    <name evidence="14" type="ORF">Q9L58_004485</name>
</gene>
<evidence type="ECO:0000256" key="7">
    <source>
        <dbReference type="ARBA" id="ARBA00023157"/>
    </source>
</evidence>
<reference evidence="14 15" key="1">
    <citation type="submission" date="2024-02" db="EMBL/GenBank/DDBJ databases">
        <title>Discinaceae phylogenomics.</title>
        <authorList>
            <person name="Dirks A.C."/>
            <person name="James T.Y."/>
        </authorList>
    </citation>
    <scope>NUCLEOTIDE SEQUENCE [LARGE SCALE GENOMIC DNA]</scope>
    <source>
        <strain evidence="14 15">ACD0624</strain>
    </source>
</reference>
<keyword evidence="11" id="KW-0472">Membrane</keyword>
<evidence type="ECO:0000256" key="9">
    <source>
        <dbReference type="PROSITE-ProRule" id="PRU01356"/>
    </source>
</evidence>
<organism evidence="14 15">
    <name type="scientific">Discina gigas</name>
    <dbReference type="NCBI Taxonomy" id="1032678"/>
    <lineage>
        <taxon>Eukaryota</taxon>
        <taxon>Fungi</taxon>
        <taxon>Dikarya</taxon>
        <taxon>Ascomycota</taxon>
        <taxon>Pezizomycotina</taxon>
        <taxon>Pezizomycetes</taxon>
        <taxon>Pezizales</taxon>
        <taxon>Discinaceae</taxon>
        <taxon>Discina</taxon>
    </lineage>
</organism>
<feature type="chain" id="PRO_5046067092" description="CFEM domain-containing protein" evidence="12">
    <location>
        <begin position="28"/>
        <end position="556"/>
    </location>
</feature>
<dbReference type="PROSITE" id="PS52012">
    <property type="entry name" value="CFEM"/>
    <property type="match status" value="1"/>
</dbReference>
<accession>A0ABR3GKS8</accession>
<dbReference type="Pfam" id="PF05730">
    <property type="entry name" value="CFEM"/>
    <property type="match status" value="1"/>
</dbReference>